<organism evidence="2 3">
    <name type="scientific">Dyella japonica DSM 16301</name>
    <dbReference type="NCBI Taxonomy" id="1440762"/>
    <lineage>
        <taxon>Bacteria</taxon>
        <taxon>Pseudomonadati</taxon>
        <taxon>Pseudomonadota</taxon>
        <taxon>Gammaproteobacteria</taxon>
        <taxon>Lysobacterales</taxon>
        <taxon>Rhodanobacteraceae</taxon>
        <taxon>Dyella</taxon>
    </lineage>
</organism>
<protein>
    <submittedName>
        <fullName evidence="2">Uncharacterized protein</fullName>
    </submittedName>
</protein>
<feature type="region of interest" description="Disordered" evidence="1">
    <location>
        <begin position="1"/>
        <end position="28"/>
    </location>
</feature>
<dbReference type="EMBL" id="JPLA01000060">
    <property type="protein sequence ID" value="KLD62070.1"/>
    <property type="molecule type" value="Genomic_DNA"/>
</dbReference>
<accession>A0A0G9GWY0</accession>
<reference evidence="2 3" key="1">
    <citation type="journal article" date="2015" name="Antonie Van Leeuwenhoek">
        <title>A phylogenomic and molecular marker based taxonomic framework for the order Xanthomonadales: proposal to transfer the families Algiphilaceae and Solimonadaceae to the order Nevskiales ord. nov. and to create a new family within the order Xanthomonadales, the family Rhodanobacteraceae fam. nov., containing the genus Rhodanobacter and its closest relatives.</title>
        <authorList>
            <person name="Naushad S."/>
            <person name="Adeolu M."/>
            <person name="Wong S."/>
            <person name="Sohail M."/>
            <person name="Schellhorn H.E."/>
            <person name="Gupta R.S."/>
        </authorList>
    </citation>
    <scope>NUCLEOTIDE SEQUENCE [LARGE SCALE GENOMIC DNA]</scope>
    <source>
        <strain evidence="2 3">DSM 16301</strain>
    </source>
</reference>
<sequence>MHIPPIRTPSPRSNGAKLQRRYSNDNGYVDNPIENSSTQAALATASDKVKHALKGVDLTHIRPTQLAKLASTLFAEGQISCISLGTMMVQQVDGDAPINVLQVFQRQRAALQSMKGLSFFKESNAGYAEVEATTSKLADFIRALTSSAGVDVRA</sequence>
<gene>
    <name evidence="2" type="ORF">Y882_17840</name>
</gene>
<proteinExistence type="predicted"/>
<name>A0A0G9GWY0_9GAMM</name>
<evidence type="ECO:0000256" key="1">
    <source>
        <dbReference type="SAM" id="MobiDB-lite"/>
    </source>
</evidence>
<evidence type="ECO:0000313" key="2">
    <source>
        <dbReference type="EMBL" id="KLD62070.1"/>
    </source>
</evidence>
<dbReference type="AlphaFoldDB" id="A0A0G9GWY0"/>
<comment type="caution">
    <text evidence="2">The sequence shown here is derived from an EMBL/GenBank/DDBJ whole genome shotgun (WGS) entry which is preliminary data.</text>
</comment>
<dbReference type="PATRIC" id="fig|1440762.4.peg.3442"/>
<dbReference type="Proteomes" id="UP000035481">
    <property type="component" value="Unassembled WGS sequence"/>
</dbReference>
<evidence type="ECO:0000313" key="3">
    <source>
        <dbReference type="Proteomes" id="UP000035481"/>
    </source>
</evidence>